<sequence length="236" mass="25947">MRRTSTHARSQTSRPPISWFSIYVSSTRAGVACHHISRRRPLSPRPFPDFPSASLLHASHRTSSRRHHHHQRGGPRIRATRRRRRRRLRKWLRRRPLPAPRDLHATVTGDCVAASLVESAGSRCDEEDSVTRLAGRHVGLTRAAPVQPVLVAAARRDGASKVAVVEETDRHVRGAVAVASPASRFWSFTAFRHCDRRPGCGDSVLLCAVVCGGSKLTIRLGGGTAGQLPDCGAFKC</sequence>
<feature type="compositionally biased region" description="Basic residues" evidence="1">
    <location>
        <begin position="58"/>
        <end position="84"/>
    </location>
</feature>
<evidence type="ECO:0000256" key="1">
    <source>
        <dbReference type="SAM" id="MobiDB-lite"/>
    </source>
</evidence>
<protein>
    <submittedName>
        <fullName evidence="2">Uncharacterized protein</fullName>
    </submittedName>
</protein>
<evidence type="ECO:0000313" key="3">
    <source>
        <dbReference type="Proteomes" id="UP001365128"/>
    </source>
</evidence>
<organism evidence="2 3">
    <name type="scientific">Phyllosticta citricarpa</name>
    <dbReference type="NCBI Taxonomy" id="55181"/>
    <lineage>
        <taxon>Eukaryota</taxon>
        <taxon>Fungi</taxon>
        <taxon>Dikarya</taxon>
        <taxon>Ascomycota</taxon>
        <taxon>Pezizomycotina</taxon>
        <taxon>Dothideomycetes</taxon>
        <taxon>Dothideomycetes incertae sedis</taxon>
        <taxon>Botryosphaeriales</taxon>
        <taxon>Phyllostictaceae</taxon>
        <taxon>Phyllosticta</taxon>
    </lineage>
</organism>
<accession>A0ABR1MP63</accession>
<proteinExistence type="predicted"/>
<evidence type="ECO:0000313" key="2">
    <source>
        <dbReference type="EMBL" id="KAK7551714.1"/>
    </source>
</evidence>
<comment type="caution">
    <text evidence="2">The sequence shown here is derived from an EMBL/GenBank/DDBJ whole genome shotgun (WGS) entry which is preliminary data.</text>
</comment>
<gene>
    <name evidence="2" type="ORF">IWX46DRAFT_578967</name>
</gene>
<reference evidence="2 3" key="1">
    <citation type="submission" date="2024-04" db="EMBL/GenBank/DDBJ databases">
        <title>Phyllosticta paracitricarpa is synonymous to the EU quarantine fungus P. citricarpa based on phylogenomic analyses.</title>
        <authorList>
            <consortium name="Lawrence Berkeley National Laboratory"/>
            <person name="Van Ingen-Buijs V.A."/>
            <person name="Van Westerhoven A.C."/>
            <person name="Haridas S."/>
            <person name="Skiadas P."/>
            <person name="Martin F."/>
            <person name="Groenewald J.Z."/>
            <person name="Crous P.W."/>
            <person name="Seidl M.F."/>
        </authorList>
    </citation>
    <scope>NUCLEOTIDE SEQUENCE [LARGE SCALE GENOMIC DNA]</scope>
    <source>
        <strain evidence="2 3">CBS 122670</strain>
    </source>
</reference>
<keyword evidence="3" id="KW-1185">Reference proteome</keyword>
<dbReference type="EMBL" id="JBBPDW010000006">
    <property type="protein sequence ID" value="KAK7551714.1"/>
    <property type="molecule type" value="Genomic_DNA"/>
</dbReference>
<feature type="region of interest" description="Disordered" evidence="1">
    <location>
        <begin position="51"/>
        <end position="84"/>
    </location>
</feature>
<dbReference type="Proteomes" id="UP001365128">
    <property type="component" value="Unassembled WGS sequence"/>
</dbReference>
<name>A0ABR1MP63_9PEZI</name>